<feature type="transmembrane region" description="Helical" evidence="9">
    <location>
        <begin position="192"/>
        <end position="214"/>
    </location>
</feature>
<comment type="subcellular location">
    <subcellularLocation>
        <location evidence="1 9">Cell membrane</location>
        <topology evidence="1 9">Multi-pass membrane protein</topology>
    </subcellularLocation>
</comment>
<evidence type="ECO:0000256" key="6">
    <source>
        <dbReference type="ARBA" id="ARBA00022692"/>
    </source>
</evidence>
<feature type="transmembrane region" description="Helical" evidence="9">
    <location>
        <begin position="24"/>
        <end position="49"/>
    </location>
</feature>
<keyword evidence="6 9" id="KW-0812">Transmembrane</keyword>
<evidence type="ECO:0000256" key="5">
    <source>
        <dbReference type="ARBA" id="ARBA00022592"/>
    </source>
</evidence>
<evidence type="ECO:0000313" key="12">
    <source>
        <dbReference type="Proteomes" id="UP000569951"/>
    </source>
</evidence>
<evidence type="ECO:0000256" key="7">
    <source>
        <dbReference type="ARBA" id="ARBA00022989"/>
    </source>
</evidence>
<sequence length="289" mass="30521">MTTHALAQNKVGDGKRRSRTISNAIAAGFIALGTLIVLLPLFAVFYYLIAQGLSSIDLNFFTKLPVPVGEEGGGLANAIVGTIILVALASILGVTVGVGGGIFLAEYSENKLVPYIRLVADVLSGIPAIVMGLVSYGLVVMTTGKFSAISGGIALGFLMVPIIVRTTEEVLKLVPLATREAGLALGLPRWRVIMSIVLPTALGGIVTGVMLSVARVAGEAAPLLFTAFGNQFWNVFNLDQPISALPLVIYNYASSPYEEWHRLASAAALVLVVMVFLTTLIARIATRRR</sequence>
<gene>
    <name evidence="11" type="ORF">HNR42_002670</name>
</gene>
<feature type="transmembrane region" description="Helical" evidence="9">
    <location>
        <begin position="146"/>
        <end position="164"/>
    </location>
</feature>
<feature type="transmembrane region" description="Helical" evidence="9">
    <location>
        <begin position="263"/>
        <end position="285"/>
    </location>
</feature>
<evidence type="ECO:0000256" key="1">
    <source>
        <dbReference type="ARBA" id="ARBA00004651"/>
    </source>
</evidence>
<dbReference type="Proteomes" id="UP000569951">
    <property type="component" value="Unassembled WGS sequence"/>
</dbReference>
<keyword evidence="5" id="KW-0592">Phosphate transport</keyword>
<dbReference type="PANTHER" id="PTHR42922">
    <property type="entry name" value="PHOSPHATE TRANSPORT SYSTEM PERMEASE PROTEIN PSTA"/>
    <property type="match status" value="1"/>
</dbReference>
<feature type="domain" description="ABC transmembrane type-1" evidence="10">
    <location>
        <begin position="79"/>
        <end position="282"/>
    </location>
</feature>
<dbReference type="NCBIfam" id="TIGR00974">
    <property type="entry name" value="3a0107s02c"/>
    <property type="match status" value="1"/>
</dbReference>
<dbReference type="PROSITE" id="PS50928">
    <property type="entry name" value="ABC_TM1"/>
    <property type="match status" value="1"/>
</dbReference>
<dbReference type="CDD" id="cd06261">
    <property type="entry name" value="TM_PBP2"/>
    <property type="match status" value="1"/>
</dbReference>
<evidence type="ECO:0000259" key="10">
    <source>
        <dbReference type="PROSITE" id="PS50928"/>
    </source>
</evidence>
<evidence type="ECO:0000256" key="8">
    <source>
        <dbReference type="ARBA" id="ARBA00023136"/>
    </source>
</evidence>
<evidence type="ECO:0000256" key="3">
    <source>
        <dbReference type="ARBA" id="ARBA00022448"/>
    </source>
</evidence>
<evidence type="ECO:0000256" key="4">
    <source>
        <dbReference type="ARBA" id="ARBA00022475"/>
    </source>
</evidence>
<keyword evidence="7 9" id="KW-1133">Transmembrane helix</keyword>
<comment type="similarity">
    <text evidence="2 9">Belongs to the binding-protein-dependent transport system permease family. CysTW subfamily.</text>
</comment>
<dbReference type="RefSeq" id="WP_183987988.1">
    <property type="nucleotide sequence ID" value="NZ_JACHHG010000010.1"/>
</dbReference>
<evidence type="ECO:0000256" key="9">
    <source>
        <dbReference type="RuleBase" id="RU363043"/>
    </source>
</evidence>
<keyword evidence="3" id="KW-0813">Transport</keyword>
<dbReference type="GO" id="GO:0035435">
    <property type="term" value="P:phosphate ion transmembrane transport"/>
    <property type="evidence" value="ECO:0007669"/>
    <property type="project" value="InterPro"/>
</dbReference>
<dbReference type="InterPro" id="IPR005672">
    <property type="entry name" value="Phosphate_PstA"/>
</dbReference>
<keyword evidence="12" id="KW-1185">Reference proteome</keyword>
<keyword evidence="4 9" id="KW-1003">Cell membrane</keyword>
<dbReference type="SUPFAM" id="SSF161098">
    <property type="entry name" value="MetI-like"/>
    <property type="match status" value="1"/>
</dbReference>
<reference evidence="11 12" key="1">
    <citation type="submission" date="2020-08" db="EMBL/GenBank/DDBJ databases">
        <title>Genomic Encyclopedia of Type Strains, Phase IV (KMG-IV): sequencing the most valuable type-strain genomes for metagenomic binning, comparative biology and taxonomic classification.</title>
        <authorList>
            <person name="Goeker M."/>
        </authorList>
    </citation>
    <scope>NUCLEOTIDE SEQUENCE [LARGE SCALE GENOMIC DNA]</scope>
    <source>
        <strain evidence="11 12">DSM 21458</strain>
    </source>
</reference>
<proteinExistence type="inferred from homology"/>
<feature type="transmembrane region" description="Helical" evidence="9">
    <location>
        <begin position="116"/>
        <end position="140"/>
    </location>
</feature>
<evidence type="ECO:0000313" key="11">
    <source>
        <dbReference type="EMBL" id="MBB6099232.1"/>
    </source>
</evidence>
<dbReference type="GO" id="GO:0005315">
    <property type="term" value="F:phosphate transmembrane transporter activity"/>
    <property type="evidence" value="ECO:0007669"/>
    <property type="project" value="InterPro"/>
</dbReference>
<protein>
    <recommendedName>
        <fullName evidence="9">Phosphate transport system permease protein PstA</fullName>
    </recommendedName>
</protein>
<feature type="transmembrane region" description="Helical" evidence="9">
    <location>
        <begin position="78"/>
        <end position="104"/>
    </location>
</feature>
<accession>A0A841I5M0</accession>
<dbReference type="InterPro" id="IPR051408">
    <property type="entry name" value="Phosphate_transprt_permease"/>
</dbReference>
<dbReference type="Gene3D" id="1.10.3720.10">
    <property type="entry name" value="MetI-like"/>
    <property type="match status" value="1"/>
</dbReference>
<dbReference type="Pfam" id="PF00528">
    <property type="entry name" value="BPD_transp_1"/>
    <property type="match status" value="1"/>
</dbReference>
<dbReference type="GO" id="GO:0005886">
    <property type="term" value="C:plasma membrane"/>
    <property type="evidence" value="ECO:0007669"/>
    <property type="project" value="UniProtKB-SubCell"/>
</dbReference>
<dbReference type="InterPro" id="IPR035906">
    <property type="entry name" value="MetI-like_sf"/>
</dbReference>
<name>A0A841I5M0_9DEIO</name>
<dbReference type="AlphaFoldDB" id="A0A841I5M0"/>
<keyword evidence="8 9" id="KW-0472">Membrane</keyword>
<comment type="caution">
    <text evidence="11">The sequence shown here is derived from an EMBL/GenBank/DDBJ whole genome shotgun (WGS) entry which is preliminary data.</text>
</comment>
<dbReference type="EMBL" id="JACHHG010000010">
    <property type="protein sequence ID" value="MBB6099232.1"/>
    <property type="molecule type" value="Genomic_DNA"/>
</dbReference>
<organism evidence="11 12">
    <name type="scientific">Deinobacterium chartae</name>
    <dbReference type="NCBI Taxonomy" id="521158"/>
    <lineage>
        <taxon>Bacteria</taxon>
        <taxon>Thermotogati</taxon>
        <taxon>Deinococcota</taxon>
        <taxon>Deinococci</taxon>
        <taxon>Deinococcales</taxon>
        <taxon>Deinococcaceae</taxon>
        <taxon>Deinobacterium</taxon>
    </lineage>
</organism>
<evidence type="ECO:0000256" key="2">
    <source>
        <dbReference type="ARBA" id="ARBA00007069"/>
    </source>
</evidence>
<dbReference type="PANTHER" id="PTHR42922:SF1">
    <property type="entry name" value="PHOSPHATE TRANSPORT SYSTEM PERMEASE PROTEIN PSTA"/>
    <property type="match status" value="1"/>
</dbReference>
<dbReference type="InterPro" id="IPR000515">
    <property type="entry name" value="MetI-like"/>
</dbReference>